<gene>
    <name evidence="6" type="ORF">RAN3_0144</name>
</gene>
<proteinExistence type="inferred from homology"/>
<keyword evidence="3" id="KW-0238">DNA-binding</keyword>
<dbReference type="Gene3D" id="1.10.10.2830">
    <property type="match status" value="1"/>
</dbReference>
<dbReference type="Pfam" id="PF23552">
    <property type="entry name" value="ParB_C"/>
    <property type="match status" value="1"/>
</dbReference>
<evidence type="ECO:0000256" key="2">
    <source>
        <dbReference type="ARBA" id="ARBA00022829"/>
    </source>
</evidence>
<dbReference type="Pfam" id="PF17762">
    <property type="entry name" value="HTH_ParB"/>
    <property type="match status" value="1"/>
</dbReference>
<protein>
    <submittedName>
        <fullName evidence="6">Chromosome (Plasmid) partitioning protein ParB</fullName>
    </submittedName>
</protein>
<dbReference type="FunFam" id="3.90.1530.30:FF:000001">
    <property type="entry name" value="Chromosome partitioning protein ParB"/>
    <property type="match status" value="1"/>
</dbReference>
<dbReference type="SMART" id="SM00470">
    <property type="entry name" value="ParB"/>
    <property type="match status" value="1"/>
</dbReference>
<accession>A0A484UWP6</accession>
<dbReference type="InterPro" id="IPR036086">
    <property type="entry name" value="ParB/Sulfiredoxin_sf"/>
</dbReference>
<reference evidence="6" key="1">
    <citation type="submission" date="2019-03" db="EMBL/GenBank/DDBJ databases">
        <authorList>
            <person name="Danneels B."/>
        </authorList>
    </citation>
    <scope>NUCLEOTIDE SEQUENCE</scope>
</reference>
<dbReference type="PANTHER" id="PTHR33375">
    <property type="entry name" value="CHROMOSOME-PARTITIONING PROTEIN PARB-RELATED"/>
    <property type="match status" value="1"/>
</dbReference>
<sequence length="305" mass="32750">MASRKPKGLGRGLDALLGSEGPPLATLGKDDAPSLPPAVLPVTKMRAGKYQPRTRMDEGALAELAESIRAQGVMQPILVRPLDGDDQGKYEIIAGERRFRAAKLAGLKEVPVLVREVPDENAAVMALIENIQREDLNPLEEAHGVRRLLDEFGLTHEQAAQSIGRSRSATSNLLRLLNLAEPVQTMLLAGDIDMGHARALLAVDAATQILLANQIIARRLSVREAEKLVASAVREAETGSPAARKTAAPSRDVTRLEDALSDHLGTRVALKVGAKERGQIVIDFHGWEHLSSLLEKQGLGGVLDA</sequence>
<feature type="domain" description="ParB-like N-terminal" evidence="5">
    <location>
        <begin position="38"/>
        <end position="131"/>
    </location>
</feature>
<evidence type="ECO:0000313" key="6">
    <source>
        <dbReference type="EMBL" id="VFR91099.1"/>
    </source>
</evidence>
<evidence type="ECO:0000256" key="4">
    <source>
        <dbReference type="SAM" id="MobiDB-lite"/>
    </source>
</evidence>
<dbReference type="GO" id="GO:0003677">
    <property type="term" value="F:DNA binding"/>
    <property type="evidence" value="ECO:0007669"/>
    <property type="project" value="UniProtKB-KW"/>
</dbReference>
<dbReference type="InterPro" id="IPR003115">
    <property type="entry name" value="ParB_N"/>
</dbReference>
<dbReference type="InterPro" id="IPR050336">
    <property type="entry name" value="Chromosome_partition/occlusion"/>
</dbReference>
<dbReference type="GO" id="GO:0005694">
    <property type="term" value="C:chromosome"/>
    <property type="evidence" value="ECO:0007669"/>
    <property type="project" value="TreeGrafter"/>
</dbReference>
<name>A0A484UWP6_9ZZZZ</name>
<keyword evidence="2" id="KW-0159">Chromosome partition</keyword>
<dbReference type="GO" id="GO:0045881">
    <property type="term" value="P:positive regulation of sporulation resulting in formation of a cellular spore"/>
    <property type="evidence" value="ECO:0007669"/>
    <property type="project" value="TreeGrafter"/>
</dbReference>
<dbReference type="Pfam" id="PF02195">
    <property type="entry name" value="ParB_N"/>
    <property type="match status" value="1"/>
</dbReference>
<feature type="region of interest" description="Disordered" evidence="4">
    <location>
        <begin position="1"/>
        <end position="32"/>
    </location>
</feature>
<dbReference type="EMBL" id="CAADIO010000025">
    <property type="protein sequence ID" value="VFR91099.1"/>
    <property type="molecule type" value="Genomic_DNA"/>
</dbReference>
<dbReference type="Gene3D" id="3.90.1530.30">
    <property type="match status" value="1"/>
</dbReference>
<dbReference type="PANTHER" id="PTHR33375:SF1">
    <property type="entry name" value="CHROMOSOME-PARTITIONING PROTEIN PARB-RELATED"/>
    <property type="match status" value="1"/>
</dbReference>
<dbReference type="NCBIfam" id="TIGR00180">
    <property type="entry name" value="parB_part"/>
    <property type="match status" value="1"/>
</dbReference>
<dbReference type="InterPro" id="IPR004437">
    <property type="entry name" value="ParB/RepB/Spo0J"/>
</dbReference>
<dbReference type="InterPro" id="IPR057240">
    <property type="entry name" value="ParB_dimer_C"/>
</dbReference>
<dbReference type="AlphaFoldDB" id="A0A484UWP6"/>
<evidence type="ECO:0000256" key="1">
    <source>
        <dbReference type="ARBA" id="ARBA00006295"/>
    </source>
</evidence>
<dbReference type="CDD" id="cd16393">
    <property type="entry name" value="SPO0J_N"/>
    <property type="match status" value="1"/>
</dbReference>
<dbReference type="GO" id="GO:0007059">
    <property type="term" value="P:chromosome segregation"/>
    <property type="evidence" value="ECO:0007669"/>
    <property type="project" value="UniProtKB-KW"/>
</dbReference>
<dbReference type="InterPro" id="IPR041468">
    <property type="entry name" value="HTH_ParB/Spo0J"/>
</dbReference>
<organism evidence="6">
    <name type="scientific">plant metagenome</name>
    <dbReference type="NCBI Taxonomy" id="1297885"/>
    <lineage>
        <taxon>unclassified sequences</taxon>
        <taxon>metagenomes</taxon>
        <taxon>organismal metagenomes</taxon>
    </lineage>
</organism>
<dbReference type="SUPFAM" id="SSF110849">
    <property type="entry name" value="ParB/Sulfiredoxin"/>
    <property type="match status" value="1"/>
</dbReference>
<evidence type="ECO:0000256" key="3">
    <source>
        <dbReference type="ARBA" id="ARBA00023125"/>
    </source>
</evidence>
<dbReference type="SUPFAM" id="SSF109709">
    <property type="entry name" value="KorB DNA-binding domain-like"/>
    <property type="match status" value="1"/>
</dbReference>
<comment type="similarity">
    <text evidence="1">Belongs to the ParB family.</text>
</comment>
<dbReference type="FunFam" id="1.10.10.2830:FF:000001">
    <property type="entry name" value="Chromosome partitioning protein ParB"/>
    <property type="match status" value="1"/>
</dbReference>
<evidence type="ECO:0000259" key="5">
    <source>
        <dbReference type="SMART" id="SM00470"/>
    </source>
</evidence>